<dbReference type="SUPFAM" id="SSF50447">
    <property type="entry name" value="Translation proteins"/>
    <property type="match status" value="1"/>
</dbReference>
<dbReference type="AlphaFoldDB" id="A0A2A6BAE1"/>
<keyword evidence="8" id="KW-1185">Reference proteome</keyword>
<dbReference type="EnsemblMetazoa" id="PPA37598.1">
    <property type="protein sequence ID" value="PPA37598.1"/>
    <property type="gene ID" value="WBGene00275967"/>
</dbReference>
<reference evidence="8" key="1">
    <citation type="journal article" date="2008" name="Nat. Genet.">
        <title>The Pristionchus pacificus genome provides a unique perspective on nematode lifestyle and parasitism.</title>
        <authorList>
            <person name="Dieterich C."/>
            <person name="Clifton S.W."/>
            <person name="Schuster L.N."/>
            <person name="Chinwalla A."/>
            <person name="Delehaunty K."/>
            <person name="Dinkelacker I."/>
            <person name="Fulton L."/>
            <person name="Fulton R."/>
            <person name="Godfrey J."/>
            <person name="Minx P."/>
            <person name="Mitreva M."/>
            <person name="Roeseler W."/>
            <person name="Tian H."/>
            <person name="Witte H."/>
            <person name="Yang S.P."/>
            <person name="Wilson R.K."/>
            <person name="Sommer R.J."/>
        </authorList>
    </citation>
    <scope>NUCLEOTIDE SEQUENCE [LARGE SCALE GENOMIC DNA]</scope>
    <source>
        <strain evidence="8">PS312</strain>
    </source>
</reference>
<keyword evidence="3 4" id="KW-0687">Ribonucleoprotein</keyword>
<gene>
    <name evidence="7" type="primary">WBGene00275967</name>
</gene>
<dbReference type="PANTHER" id="PTHR11363:SF5">
    <property type="entry name" value="LARGE RIBOSOMAL SUBUNIT PROTEIN UL3"/>
    <property type="match status" value="1"/>
</dbReference>
<dbReference type="OrthoDB" id="1611972at2759"/>
<dbReference type="InterPro" id="IPR019926">
    <property type="entry name" value="Ribosomal_uL3_CS"/>
</dbReference>
<protein>
    <submittedName>
        <fullName evidence="7">Ribosomal protein</fullName>
    </submittedName>
</protein>
<dbReference type="InterPro" id="IPR044892">
    <property type="entry name" value="Ribosomal_L3_dom_3_arc_sf"/>
</dbReference>
<keyword evidence="6" id="KW-0812">Transmembrane</keyword>
<dbReference type="Pfam" id="PF00297">
    <property type="entry name" value="Ribosomal_L3"/>
    <property type="match status" value="2"/>
</dbReference>
<dbReference type="Gene3D" id="3.30.1430.10">
    <property type="match status" value="2"/>
</dbReference>
<reference evidence="7" key="2">
    <citation type="submission" date="2022-06" db="UniProtKB">
        <authorList>
            <consortium name="EnsemblMetazoa"/>
        </authorList>
    </citation>
    <scope>IDENTIFICATION</scope>
    <source>
        <strain evidence="7">PS312</strain>
    </source>
</reference>
<evidence type="ECO:0000256" key="3">
    <source>
        <dbReference type="ARBA" id="ARBA00023274"/>
    </source>
</evidence>
<dbReference type="GO" id="GO:0006412">
    <property type="term" value="P:translation"/>
    <property type="evidence" value="ECO:0000318"/>
    <property type="project" value="GO_Central"/>
</dbReference>
<evidence type="ECO:0000256" key="2">
    <source>
        <dbReference type="ARBA" id="ARBA00022980"/>
    </source>
</evidence>
<accession>A0A2A6BAE1</accession>
<name>A0A2A6BAE1_PRIPA</name>
<keyword evidence="6" id="KW-1133">Transmembrane helix</keyword>
<dbReference type="FunFam" id="2.40.30.10:FF:000094">
    <property type="entry name" value="Ribosomal protein"/>
    <property type="match status" value="1"/>
</dbReference>
<dbReference type="Proteomes" id="UP000005239">
    <property type="component" value="Unassembled WGS sequence"/>
</dbReference>
<keyword evidence="6" id="KW-0472">Membrane</keyword>
<dbReference type="InterPro" id="IPR009000">
    <property type="entry name" value="Transl_B-barrel_sf"/>
</dbReference>
<feature type="transmembrane region" description="Helical" evidence="6">
    <location>
        <begin position="219"/>
        <end position="242"/>
    </location>
</feature>
<evidence type="ECO:0000313" key="8">
    <source>
        <dbReference type="Proteomes" id="UP000005239"/>
    </source>
</evidence>
<dbReference type="InterPro" id="IPR000597">
    <property type="entry name" value="Ribosomal_uL3"/>
</dbReference>
<proteinExistence type="inferred from homology"/>
<dbReference type="GO" id="GO:0003735">
    <property type="term" value="F:structural constituent of ribosome"/>
    <property type="evidence" value="ECO:0000318"/>
    <property type="project" value="GO_Central"/>
</dbReference>
<sequence>KFRMSRKRGHTSADGSRCPVKMSKKDVGDVEVLEISVNRGCKTSVDTFFKQQKNIPKIDSITVREAKKIVKINIPIGNTDEQMFKCINKAMRKADKPGSKVNKKEVVEAVTILETPPMVISGIVGYIDTPNGPRPFKTQKLLKHRNKKAHIMEVQLNGGSIADKVERAKERLEKQVLIDQVFAQDEMVDTIGVTRGKGFKGVTSRWHTKKLPRKTRKGLCKFTVVHYIMAFLINILPGRFYWRVAFEKITLKFIDTSSKFGH</sequence>
<evidence type="ECO:0000256" key="1">
    <source>
        <dbReference type="ARBA" id="ARBA00006540"/>
    </source>
</evidence>
<dbReference type="FunFam" id="2.40.30.10:FF:000097">
    <property type="entry name" value="Ribosomal protein"/>
    <property type="match status" value="1"/>
</dbReference>
<comment type="similarity">
    <text evidence="1 4">Belongs to the universal ribosomal protein uL3 family.</text>
</comment>
<evidence type="ECO:0000256" key="4">
    <source>
        <dbReference type="RuleBase" id="RU003905"/>
    </source>
</evidence>
<dbReference type="PANTHER" id="PTHR11363">
    <property type="entry name" value="60S RIBOSOMAL PROTEIN L3-RELATED"/>
    <property type="match status" value="1"/>
</dbReference>
<dbReference type="PROSITE" id="PS00474">
    <property type="entry name" value="RIBOSOMAL_L3"/>
    <property type="match status" value="1"/>
</dbReference>
<dbReference type="Gene3D" id="2.40.30.10">
    <property type="entry name" value="Translation factors"/>
    <property type="match status" value="2"/>
</dbReference>
<accession>A0A8R1YRQ3</accession>
<evidence type="ECO:0000256" key="5">
    <source>
        <dbReference type="SAM" id="MobiDB-lite"/>
    </source>
</evidence>
<dbReference type="Gene3D" id="4.10.960.10">
    <property type="entry name" value="Ribosomal protein L3, domain 3"/>
    <property type="match status" value="1"/>
</dbReference>
<evidence type="ECO:0000256" key="6">
    <source>
        <dbReference type="SAM" id="Phobius"/>
    </source>
</evidence>
<dbReference type="GO" id="GO:0022625">
    <property type="term" value="C:cytosolic large ribosomal subunit"/>
    <property type="evidence" value="ECO:0000318"/>
    <property type="project" value="GO_Central"/>
</dbReference>
<dbReference type="FunFam" id="4.10.960.10:FF:000005">
    <property type="entry name" value="60S ribosomal protein L3"/>
    <property type="match status" value="1"/>
</dbReference>
<feature type="region of interest" description="Disordered" evidence="5">
    <location>
        <begin position="1"/>
        <end position="20"/>
    </location>
</feature>
<dbReference type="FunFam" id="3.30.1430.10:FF:000002">
    <property type="entry name" value="Ribosomal protein L3-like"/>
    <property type="match status" value="1"/>
</dbReference>
<dbReference type="InterPro" id="IPR045077">
    <property type="entry name" value="L3_arc_euk"/>
</dbReference>
<feature type="compositionally biased region" description="Basic residues" evidence="5">
    <location>
        <begin position="1"/>
        <end position="10"/>
    </location>
</feature>
<evidence type="ECO:0000313" key="7">
    <source>
        <dbReference type="EnsemblMetazoa" id="PPA37598.1"/>
    </source>
</evidence>
<keyword evidence="2 4" id="KW-0689">Ribosomal protein</keyword>
<dbReference type="GO" id="GO:0003723">
    <property type="term" value="F:RNA binding"/>
    <property type="evidence" value="ECO:0000318"/>
    <property type="project" value="GO_Central"/>
</dbReference>
<organism evidence="7 8">
    <name type="scientific">Pristionchus pacificus</name>
    <name type="common">Parasitic nematode worm</name>
    <dbReference type="NCBI Taxonomy" id="54126"/>
    <lineage>
        <taxon>Eukaryota</taxon>
        <taxon>Metazoa</taxon>
        <taxon>Ecdysozoa</taxon>
        <taxon>Nematoda</taxon>
        <taxon>Chromadorea</taxon>
        <taxon>Rhabditida</taxon>
        <taxon>Rhabditina</taxon>
        <taxon>Diplogasteromorpha</taxon>
        <taxon>Diplogasteroidea</taxon>
        <taxon>Neodiplogasteridae</taxon>
        <taxon>Pristionchus</taxon>
    </lineage>
</organism>